<gene>
    <name evidence="1" type="ORF">ACFS6H_04790</name>
</gene>
<evidence type="ECO:0000313" key="2">
    <source>
        <dbReference type="Proteomes" id="UP001597511"/>
    </source>
</evidence>
<protein>
    <submittedName>
        <fullName evidence="1">Uncharacterized protein</fullName>
    </submittedName>
</protein>
<evidence type="ECO:0000313" key="1">
    <source>
        <dbReference type="EMBL" id="MFD2919018.1"/>
    </source>
</evidence>
<keyword evidence="2" id="KW-1185">Reference proteome</keyword>
<organism evidence="1 2">
    <name type="scientific">Terrimonas rubra</name>
    <dbReference type="NCBI Taxonomy" id="1035890"/>
    <lineage>
        <taxon>Bacteria</taxon>
        <taxon>Pseudomonadati</taxon>
        <taxon>Bacteroidota</taxon>
        <taxon>Chitinophagia</taxon>
        <taxon>Chitinophagales</taxon>
        <taxon>Chitinophagaceae</taxon>
        <taxon>Terrimonas</taxon>
    </lineage>
</organism>
<reference evidence="2" key="1">
    <citation type="journal article" date="2019" name="Int. J. Syst. Evol. Microbiol.">
        <title>The Global Catalogue of Microorganisms (GCM) 10K type strain sequencing project: providing services to taxonomists for standard genome sequencing and annotation.</title>
        <authorList>
            <consortium name="The Broad Institute Genomics Platform"/>
            <consortium name="The Broad Institute Genome Sequencing Center for Infectious Disease"/>
            <person name="Wu L."/>
            <person name="Ma J."/>
        </authorList>
    </citation>
    <scope>NUCLEOTIDE SEQUENCE [LARGE SCALE GENOMIC DNA]</scope>
    <source>
        <strain evidence="2">KCTC 23299</strain>
    </source>
</reference>
<name>A0ABW6A155_9BACT</name>
<dbReference type="Proteomes" id="UP001597511">
    <property type="component" value="Unassembled WGS sequence"/>
</dbReference>
<dbReference type="EMBL" id="JBHUOZ010000001">
    <property type="protein sequence ID" value="MFD2919018.1"/>
    <property type="molecule type" value="Genomic_DNA"/>
</dbReference>
<comment type="caution">
    <text evidence="1">The sequence shown here is derived from an EMBL/GenBank/DDBJ whole genome shotgun (WGS) entry which is preliminary data.</text>
</comment>
<dbReference type="RefSeq" id="WP_386095787.1">
    <property type="nucleotide sequence ID" value="NZ_JBHUOZ010000001.1"/>
</dbReference>
<sequence>MQRVSFFNRNEYKKYIIGELQKDQETTTVINTLLFANGKSILDFLNCTHFEPDTGVRLSDFEKLRSFGRPFGNREDLDSLPLLQTGPFPRYEFFKQKEFNTYQQAVEAFPPTYHWTKVDCWDVFDSLIIDRLGGYKKNKKKAFLYEKTLEGGVIIKLSTFTEMPKAHRELCFYKFPRIILNNGINDYDTNMRVDIFRLILTAQDSFLFFNKDLSDYSKEKSENLIAQKTDEPVIYEDENGGFLITNSWENIERYNKYIAIILDLTTHFYKLFEKWVIDNIKVER</sequence>
<proteinExistence type="predicted"/>
<accession>A0ABW6A155</accession>